<dbReference type="GeneID" id="101848944"/>
<dbReference type="Pfam" id="PF25372">
    <property type="entry name" value="DUF7885"/>
    <property type="match status" value="1"/>
</dbReference>
<dbReference type="Proteomes" id="UP000694888">
    <property type="component" value="Unplaced"/>
</dbReference>
<feature type="domain" description="F-box/LRR-repeat protein 15-like leucin rich repeat" evidence="1">
    <location>
        <begin position="322"/>
        <end position="475"/>
    </location>
</feature>
<name>A0ABM0JF25_APLCA</name>
<dbReference type="PANTHER" id="PTHR13318">
    <property type="entry name" value="PARTNER OF PAIRED, ISOFORM B-RELATED"/>
    <property type="match status" value="1"/>
</dbReference>
<evidence type="ECO:0000313" key="4">
    <source>
        <dbReference type="RefSeq" id="XP_012934597.2"/>
    </source>
</evidence>
<evidence type="ECO:0000313" key="3">
    <source>
        <dbReference type="RefSeq" id="XP_005092238.2"/>
    </source>
</evidence>
<evidence type="ECO:0000313" key="2">
    <source>
        <dbReference type="Proteomes" id="UP000694888"/>
    </source>
</evidence>
<dbReference type="RefSeq" id="XP_012934597.2">
    <property type="nucleotide sequence ID" value="XM_013079143.2"/>
</dbReference>
<proteinExistence type="predicted"/>
<gene>
    <name evidence="3 4" type="primary">LOC101848944</name>
</gene>
<evidence type="ECO:0000259" key="1">
    <source>
        <dbReference type="Pfam" id="PF25372"/>
    </source>
</evidence>
<organism evidence="2 3">
    <name type="scientific">Aplysia californica</name>
    <name type="common">California sea hare</name>
    <dbReference type="NCBI Taxonomy" id="6500"/>
    <lineage>
        <taxon>Eukaryota</taxon>
        <taxon>Metazoa</taxon>
        <taxon>Spiralia</taxon>
        <taxon>Lophotrochozoa</taxon>
        <taxon>Mollusca</taxon>
        <taxon>Gastropoda</taxon>
        <taxon>Heterobranchia</taxon>
        <taxon>Euthyneura</taxon>
        <taxon>Tectipleura</taxon>
        <taxon>Aplysiida</taxon>
        <taxon>Aplysioidea</taxon>
        <taxon>Aplysiidae</taxon>
        <taxon>Aplysia</taxon>
    </lineage>
</organism>
<protein>
    <submittedName>
        <fullName evidence="3 4">F-box/LRR-repeat protein 4</fullName>
    </submittedName>
</protein>
<dbReference type="SUPFAM" id="SSF52047">
    <property type="entry name" value="RNI-like"/>
    <property type="match status" value="2"/>
</dbReference>
<dbReference type="InterPro" id="IPR006553">
    <property type="entry name" value="Leu-rich_rpt_Cys-con_subtyp"/>
</dbReference>
<dbReference type="RefSeq" id="XP_005092238.2">
    <property type="nucleotide sequence ID" value="XM_005092181.3"/>
</dbReference>
<dbReference type="InterPro" id="IPR032675">
    <property type="entry name" value="LRR_dom_sf"/>
</dbReference>
<dbReference type="InterPro" id="IPR057207">
    <property type="entry name" value="FBXL15_LRR"/>
</dbReference>
<accession>A0ABM0JF25</accession>
<sequence length="539" mass="59475">MVWNLSDLCLLCVQQNLDKYPDIGSSLPTHYKEVLVDRLACHDRYVPEQIAHISSNLFSSRLRHICFDRCDQINDKVLQLLGNSKASFESIVLKNLNFVSDAGVQAVTERQNALVILHMKYLPLITQKSLTSISSPVLSTFKLRHTHQVSKSWCSQAVLQDFFARNPNIKTLKIDTETENIPVIARGLTSSLNELAISFQSVTDSLIEVLAECCPNLQRLDLNGAKLVGKESLIKLFQACTQLLELDLGYCSRLAAAPENEALWTLPQSLTSLSLCGMMMPDEKILVECITRLPHVRKLKLCGVPALSDSSLAQIVEKIGHQLTSVNLSGVYAQEISDEGLESVAKYCTNLEALHISLLKNITGISLRPIFADAQRAAKIKTLCINSRLMDISVLDQVMCSCPNLDVLDMSGLACVTNEMLISLADHSPNLTQIYLKGCKQVTDAGVCYLSGICPLKCLGLSGIHTLTDKSIFCLASSCPHLEEVYLNGCACVSPVAVQYLKDRCLRRLRVKHNIPNASPNQLMAKNLDTGEFCRADLL</sequence>
<dbReference type="Gene3D" id="3.80.10.10">
    <property type="entry name" value="Ribonuclease Inhibitor"/>
    <property type="match status" value="2"/>
</dbReference>
<reference evidence="3 4" key="1">
    <citation type="submission" date="2025-05" db="UniProtKB">
        <authorList>
            <consortium name="RefSeq"/>
        </authorList>
    </citation>
    <scope>IDENTIFICATION</scope>
</reference>
<keyword evidence="2" id="KW-1185">Reference proteome</keyword>
<dbReference type="SMART" id="SM00367">
    <property type="entry name" value="LRR_CC"/>
    <property type="match status" value="12"/>
</dbReference>